<dbReference type="EMBL" id="RQHW01000013">
    <property type="protein sequence ID" value="TGN20340.1"/>
    <property type="molecule type" value="Genomic_DNA"/>
</dbReference>
<evidence type="ECO:0000313" key="3">
    <source>
        <dbReference type="Proteomes" id="UP000298058"/>
    </source>
</evidence>
<dbReference type="AlphaFoldDB" id="A0A4R9M0X8"/>
<name>A0A4R9M0X8_9LEPT</name>
<feature type="domain" description="Gcp-like" evidence="1">
    <location>
        <begin position="74"/>
        <end position="183"/>
    </location>
</feature>
<dbReference type="InterPro" id="IPR000905">
    <property type="entry name" value="Gcp-like_dom"/>
</dbReference>
<comment type="caution">
    <text evidence="2">The sequence shown here is derived from an EMBL/GenBank/DDBJ whole genome shotgun (WGS) entry which is preliminary data.</text>
</comment>
<evidence type="ECO:0000313" key="2">
    <source>
        <dbReference type="EMBL" id="TGN20340.1"/>
    </source>
</evidence>
<dbReference type="Gene3D" id="3.30.420.40">
    <property type="match status" value="1"/>
</dbReference>
<dbReference type="Pfam" id="PF00814">
    <property type="entry name" value="TsaD"/>
    <property type="match status" value="1"/>
</dbReference>
<keyword evidence="3" id="KW-1185">Reference proteome</keyword>
<protein>
    <submittedName>
        <fullName evidence="2">tRNA (Adenosine(37)-N6)-threonylcarbamoyltransferase complex dimerization subunit type 1 TsaB</fullName>
    </submittedName>
</protein>
<sequence>MVENRRFFPSRTRENLPSNFPFRFRIERLRIKDRLRMNLLYFDTTQDWIHVSLASLEEGKPIKIIYELCEHSPKESSFRLVEEIQKALTSASVSKPDRIFVLVGPGSFTGIRITVTTARNLSQLWNIPCLGMDSVEAYSRYYHSLHGKRTVVCLDGKQNKYYFGTFSGIDPYTETVDAKQEYIEECLKGIDLTDAKFYHSGKIPGFFPSDSVKIEETLPKSMPMIEAVRSDLIRSSMEKNNYSSLLPNYIRGTYLETNKQ</sequence>
<dbReference type="InterPro" id="IPR022496">
    <property type="entry name" value="T6A_TsaB"/>
</dbReference>
<keyword evidence="2" id="KW-0808">Transferase</keyword>
<dbReference type="OrthoDB" id="9784166at2"/>
<dbReference type="Proteomes" id="UP000298058">
    <property type="component" value="Unassembled WGS sequence"/>
</dbReference>
<dbReference type="GO" id="GO:0016740">
    <property type="term" value="F:transferase activity"/>
    <property type="evidence" value="ECO:0007669"/>
    <property type="project" value="UniProtKB-KW"/>
</dbReference>
<dbReference type="InterPro" id="IPR043129">
    <property type="entry name" value="ATPase_NBD"/>
</dbReference>
<evidence type="ECO:0000259" key="1">
    <source>
        <dbReference type="Pfam" id="PF00814"/>
    </source>
</evidence>
<dbReference type="SUPFAM" id="SSF53067">
    <property type="entry name" value="Actin-like ATPase domain"/>
    <property type="match status" value="1"/>
</dbReference>
<reference evidence="2" key="1">
    <citation type="journal article" date="2019" name="PLoS Negl. Trop. Dis.">
        <title>Revisiting the worldwide diversity of Leptospira species in the environment.</title>
        <authorList>
            <person name="Vincent A.T."/>
            <person name="Schiettekatte O."/>
            <person name="Bourhy P."/>
            <person name="Veyrier F.J."/>
            <person name="Picardeau M."/>
        </authorList>
    </citation>
    <scope>NUCLEOTIDE SEQUENCE [LARGE SCALE GENOMIC DNA]</scope>
    <source>
        <strain evidence="2">201300427</strain>
    </source>
</reference>
<organism evidence="2 3">
    <name type="scientific">Leptospira idonii</name>
    <dbReference type="NCBI Taxonomy" id="1193500"/>
    <lineage>
        <taxon>Bacteria</taxon>
        <taxon>Pseudomonadati</taxon>
        <taxon>Spirochaetota</taxon>
        <taxon>Spirochaetia</taxon>
        <taxon>Leptospirales</taxon>
        <taxon>Leptospiraceae</taxon>
        <taxon>Leptospira</taxon>
    </lineage>
</organism>
<gene>
    <name evidence="2" type="primary">tsaB</name>
    <name evidence="2" type="ORF">EHS15_03770</name>
</gene>
<dbReference type="GO" id="GO:0002949">
    <property type="term" value="P:tRNA threonylcarbamoyladenosine modification"/>
    <property type="evidence" value="ECO:0007669"/>
    <property type="project" value="InterPro"/>
</dbReference>
<accession>A0A4R9M0X8</accession>
<proteinExistence type="predicted"/>
<dbReference type="NCBIfam" id="TIGR03725">
    <property type="entry name" value="T6A_YeaZ"/>
    <property type="match status" value="1"/>
</dbReference>